<comment type="caution">
    <text evidence="2">The sequence shown here is derived from an EMBL/GenBank/DDBJ whole genome shotgun (WGS) entry which is preliminary data.</text>
</comment>
<dbReference type="STRING" id="158607.A0A2P5HXV7"/>
<feature type="region of interest" description="Disordered" evidence="1">
    <location>
        <begin position="1"/>
        <end position="61"/>
    </location>
</feature>
<dbReference type="InParanoid" id="A0A2P5HXV7"/>
<evidence type="ECO:0000313" key="3">
    <source>
        <dbReference type="Proteomes" id="UP000094444"/>
    </source>
</evidence>
<dbReference type="Proteomes" id="UP000094444">
    <property type="component" value="Unassembled WGS sequence"/>
</dbReference>
<organism evidence="2 3">
    <name type="scientific">Diaporthe helianthi</name>
    <dbReference type="NCBI Taxonomy" id="158607"/>
    <lineage>
        <taxon>Eukaryota</taxon>
        <taxon>Fungi</taxon>
        <taxon>Dikarya</taxon>
        <taxon>Ascomycota</taxon>
        <taxon>Pezizomycotina</taxon>
        <taxon>Sordariomycetes</taxon>
        <taxon>Sordariomycetidae</taxon>
        <taxon>Diaporthales</taxon>
        <taxon>Diaporthaceae</taxon>
        <taxon>Diaporthe</taxon>
    </lineage>
</organism>
<dbReference type="AlphaFoldDB" id="A0A2P5HXV7"/>
<gene>
    <name evidence="2" type="ORF">DHEL01_v206536</name>
</gene>
<evidence type="ECO:0000313" key="2">
    <source>
        <dbReference type="EMBL" id="POS75075.1"/>
    </source>
</evidence>
<accession>A0A2P5HXV7</accession>
<proteinExistence type="predicted"/>
<evidence type="ECO:0000256" key="1">
    <source>
        <dbReference type="SAM" id="MobiDB-lite"/>
    </source>
</evidence>
<reference evidence="2" key="1">
    <citation type="submission" date="2017-09" db="EMBL/GenBank/DDBJ databases">
        <title>Polyketide synthases of a Diaporthe helianthi virulent isolate.</title>
        <authorList>
            <person name="Baroncelli R."/>
        </authorList>
    </citation>
    <scope>NUCLEOTIDE SEQUENCE [LARGE SCALE GENOMIC DNA]</scope>
    <source>
        <strain evidence="2">7/96</strain>
    </source>
</reference>
<sequence length="388" mass="41938">MAASGMNLRSGRVLLPLGAPPAPAPPPPAAPGPVPAAPPPAAMEPAGPPQPWPPLPLPQAGPAPVPVFPPAPPPVYLAPVPPGPIINAVPGPPPPPPPPPAVPPANLFEQLVLFPYPARMMILRHLFRGQPRMNLEGLARPPDLNTIYLLGDPQLYADAEEAFLSESKFEVWVLTSGEQSHHIHKYVDFGLNAPGTLVPPAQRWGTIQQIRQRTAQAALLVPSLQSPSWGRNSYYRVWRSGGVFPWTTCNQWLQNAGPFFRDVDIRVIYPLRSYHPSSPLTRPGRLEWNHLMHGYFKLRINSGPGAITGHTSTSMIFPPAPFPPAPMPLGMMLSPLNHGPGQTYPFWPANNAAFAQQCVRAGQESLRLRATYLPAAPPAGSLNANFQT</sequence>
<name>A0A2P5HXV7_DIAHE</name>
<keyword evidence="3" id="KW-1185">Reference proteome</keyword>
<protein>
    <submittedName>
        <fullName evidence="2">Uncharacterized protein</fullName>
    </submittedName>
</protein>
<dbReference type="EMBL" id="MAVT02000534">
    <property type="protein sequence ID" value="POS75075.1"/>
    <property type="molecule type" value="Genomic_DNA"/>
</dbReference>
<dbReference type="OrthoDB" id="5240797at2759"/>
<feature type="compositionally biased region" description="Pro residues" evidence="1">
    <location>
        <begin position="18"/>
        <end position="61"/>
    </location>
</feature>